<dbReference type="InterPro" id="IPR017039">
    <property type="entry name" value="Virul_fac_BrkB"/>
</dbReference>
<organism evidence="7 8">
    <name type="scientific">Algoriphagus iocasae</name>
    <dbReference type="NCBI Taxonomy" id="1836499"/>
    <lineage>
        <taxon>Bacteria</taxon>
        <taxon>Pseudomonadati</taxon>
        <taxon>Bacteroidota</taxon>
        <taxon>Cytophagia</taxon>
        <taxon>Cytophagales</taxon>
        <taxon>Cyclobacteriaceae</taxon>
        <taxon>Algoriphagus</taxon>
    </lineage>
</organism>
<evidence type="ECO:0000256" key="4">
    <source>
        <dbReference type="ARBA" id="ARBA00022989"/>
    </source>
</evidence>
<keyword evidence="3 6" id="KW-0812">Transmembrane</keyword>
<protein>
    <submittedName>
        <fullName evidence="7">Membrane protein</fullName>
    </submittedName>
</protein>
<feature type="transmembrane region" description="Helical" evidence="6">
    <location>
        <begin position="145"/>
        <end position="171"/>
    </location>
</feature>
<dbReference type="PIRSF" id="PIRSF035875">
    <property type="entry name" value="RNase_BN"/>
    <property type="match status" value="1"/>
</dbReference>
<dbReference type="PANTHER" id="PTHR30213:SF0">
    <property type="entry name" value="UPF0761 MEMBRANE PROTEIN YIHY"/>
    <property type="match status" value="1"/>
</dbReference>
<evidence type="ECO:0000256" key="1">
    <source>
        <dbReference type="ARBA" id="ARBA00004651"/>
    </source>
</evidence>
<keyword evidence="4 6" id="KW-1133">Transmembrane helix</keyword>
<evidence type="ECO:0000256" key="2">
    <source>
        <dbReference type="ARBA" id="ARBA00022475"/>
    </source>
</evidence>
<reference evidence="7 8" key="1">
    <citation type="submission" date="2020-08" db="EMBL/GenBank/DDBJ databases">
        <title>Genomic Encyclopedia of Type Strains, Phase IV (KMG-IV): sequencing the most valuable type-strain genomes for metagenomic binning, comparative biology and taxonomic classification.</title>
        <authorList>
            <person name="Goeker M."/>
        </authorList>
    </citation>
    <scope>NUCLEOTIDE SEQUENCE [LARGE SCALE GENOMIC DNA]</scope>
    <source>
        <strain evidence="7 8">DSM 102044</strain>
    </source>
</reference>
<evidence type="ECO:0000256" key="6">
    <source>
        <dbReference type="SAM" id="Phobius"/>
    </source>
</evidence>
<keyword evidence="5 6" id="KW-0472">Membrane</keyword>
<dbReference type="PANTHER" id="PTHR30213">
    <property type="entry name" value="INNER MEMBRANE PROTEIN YHJD"/>
    <property type="match status" value="1"/>
</dbReference>
<evidence type="ECO:0000313" key="8">
    <source>
        <dbReference type="Proteomes" id="UP000588604"/>
    </source>
</evidence>
<feature type="transmembrane region" description="Helical" evidence="6">
    <location>
        <begin position="252"/>
        <end position="274"/>
    </location>
</feature>
<keyword evidence="8" id="KW-1185">Reference proteome</keyword>
<proteinExistence type="predicted"/>
<accession>A0A841MLZ3</accession>
<evidence type="ECO:0000256" key="3">
    <source>
        <dbReference type="ARBA" id="ARBA00022692"/>
    </source>
</evidence>
<keyword evidence="2" id="KW-1003">Cell membrane</keyword>
<dbReference type="Proteomes" id="UP000588604">
    <property type="component" value="Unassembled WGS sequence"/>
</dbReference>
<comment type="subcellular location">
    <subcellularLocation>
        <location evidence="1">Cell membrane</location>
        <topology evidence="1">Multi-pass membrane protein</topology>
    </subcellularLocation>
</comment>
<dbReference type="AlphaFoldDB" id="A0A841MLZ3"/>
<feature type="transmembrane region" description="Helical" evidence="6">
    <location>
        <begin position="101"/>
        <end position="124"/>
    </location>
</feature>
<feature type="transmembrane region" description="Helical" evidence="6">
    <location>
        <begin position="183"/>
        <end position="204"/>
    </location>
</feature>
<comment type="caution">
    <text evidence="7">The sequence shown here is derived from an EMBL/GenBank/DDBJ whole genome shotgun (WGS) entry which is preliminary data.</text>
</comment>
<dbReference type="GO" id="GO:0005886">
    <property type="term" value="C:plasma membrane"/>
    <property type="evidence" value="ECO:0007669"/>
    <property type="project" value="UniProtKB-SubCell"/>
</dbReference>
<dbReference type="NCBIfam" id="TIGR00765">
    <property type="entry name" value="yihY_not_rbn"/>
    <property type="match status" value="1"/>
</dbReference>
<name>A0A841MLZ3_9BACT</name>
<sequence length="293" mass="32901">MHKPLQSIFNLSFSDWKSILKKVQARIGENNVVIVSAGVGFFGFMAIFPAIMALISIYGFVMDHQQIEEQVSKISSLMPEQTHEIIQYRVDQFIKSKEESLGWGTFFAILLGVWIGNLGTKSLFRGINIAYDTDNKRGIIKNNGLTLLFTFGAIILIILSASLIIAFPAIIEKIGLPDHIEGLISWLRWLVMGIVLVGSIGLIYNFAPKRKQPGFMWVLPGAVFATCLWLLASSAFSFYIRHFWNLSEIYGSISAVVFLMLWLFISTFIILLGAELNYGIEQHVMGESAHKED</sequence>
<evidence type="ECO:0000256" key="5">
    <source>
        <dbReference type="ARBA" id="ARBA00023136"/>
    </source>
</evidence>
<feature type="transmembrane region" description="Helical" evidence="6">
    <location>
        <begin position="216"/>
        <end position="240"/>
    </location>
</feature>
<evidence type="ECO:0000313" key="7">
    <source>
        <dbReference type="EMBL" id="MBB6325824.1"/>
    </source>
</evidence>
<dbReference type="Pfam" id="PF03631">
    <property type="entry name" value="Virul_fac_BrkB"/>
    <property type="match status" value="1"/>
</dbReference>
<gene>
    <name evidence="7" type="ORF">FHS59_001439</name>
</gene>
<dbReference type="EMBL" id="JACIJO010000001">
    <property type="protein sequence ID" value="MBB6325824.1"/>
    <property type="molecule type" value="Genomic_DNA"/>
</dbReference>
<feature type="transmembrane region" description="Helical" evidence="6">
    <location>
        <begin position="32"/>
        <end position="61"/>
    </location>
</feature>